<dbReference type="AlphaFoldDB" id="A0A080M3U1"/>
<feature type="signal peptide" evidence="2">
    <location>
        <begin position="1"/>
        <end position="20"/>
    </location>
</feature>
<feature type="region of interest" description="Disordered" evidence="1">
    <location>
        <begin position="62"/>
        <end position="100"/>
    </location>
</feature>
<sequence length="100" mass="10433">MPRILAVLLLLLACLPVAQARSRDLGPVPVDGPAAQATLPDRQQRVIRELACGVESTFIRQKRTLSGHPHEIMKEGRGPGGRSAGSLAAGSGATAARQST</sequence>
<feature type="compositionally biased region" description="Basic and acidic residues" evidence="1">
    <location>
        <begin position="68"/>
        <end position="77"/>
    </location>
</feature>
<dbReference type="Proteomes" id="UP000021315">
    <property type="component" value="Unassembled WGS sequence"/>
</dbReference>
<feature type="chain" id="PRO_5001751062" evidence="2">
    <location>
        <begin position="21"/>
        <end position="100"/>
    </location>
</feature>
<comment type="caution">
    <text evidence="3">The sequence shown here is derived from an EMBL/GenBank/DDBJ whole genome shotgun (WGS) entry which is preliminary data.</text>
</comment>
<accession>A0A080M3U1</accession>
<keyword evidence="4" id="KW-1185">Reference proteome</keyword>
<protein>
    <submittedName>
        <fullName evidence="3">Uncharacterized protein</fullName>
    </submittedName>
</protein>
<reference evidence="3" key="1">
    <citation type="submission" date="2014-02" db="EMBL/GenBank/DDBJ databases">
        <title>Expanding our view of genomic diversity in Candidatus Accumulibacter clades.</title>
        <authorList>
            <person name="Skennerton C.T."/>
            <person name="Barr J.J."/>
            <person name="Slater F.R."/>
            <person name="Bond P.L."/>
            <person name="Tyson G.W."/>
        </authorList>
    </citation>
    <scope>NUCLEOTIDE SEQUENCE [LARGE SCALE GENOMIC DNA]</scope>
</reference>
<gene>
    <name evidence="3" type="ORF">AW06_003188</name>
</gene>
<keyword evidence="2" id="KW-0732">Signal</keyword>
<feature type="compositionally biased region" description="Low complexity" evidence="1">
    <location>
        <begin position="84"/>
        <end position="100"/>
    </location>
</feature>
<dbReference type="EMBL" id="JDST02000075">
    <property type="protein sequence ID" value="KFB75721.1"/>
    <property type="molecule type" value="Genomic_DNA"/>
</dbReference>
<proteinExistence type="predicted"/>
<evidence type="ECO:0000313" key="3">
    <source>
        <dbReference type="EMBL" id="KFB75721.1"/>
    </source>
</evidence>
<organism evidence="3 4">
    <name type="scientific">Candidatus Accumulibacter cognatus</name>
    <dbReference type="NCBI Taxonomy" id="2954383"/>
    <lineage>
        <taxon>Bacteria</taxon>
        <taxon>Pseudomonadati</taxon>
        <taxon>Pseudomonadota</taxon>
        <taxon>Betaproteobacteria</taxon>
        <taxon>Candidatus Accumulibacter</taxon>
    </lineage>
</organism>
<evidence type="ECO:0000256" key="1">
    <source>
        <dbReference type="SAM" id="MobiDB-lite"/>
    </source>
</evidence>
<name>A0A080M3U1_9PROT</name>
<dbReference type="RefSeq" id="WP_034951367.1">
    <property type="nucleotide sequence ID" value="NZ_JDST02000075.1"/>
</dbReference>
<evidence type="ECO:0000313" key="4">
    <source>
        <dbReference type="Proteomes" id="UP000021315"/>
    </source>
</evidence>
<evidence type="ECO:0000256" key="2">
    <source>
        <dbReference type="SAM" id="SignalP"/>
    </source>
</evidence>